<dbReference type="InterPro" id="IPR000845">
    <property type="entry name" value="Nucleoside_phosphorylase_d"/>
</dbReference>
<evidence type="ECO:0000256" key="12">
    <source>
        <dbReference type="PIRSR" id="PIRSR000477-2"/>
    </source>
</evidence>
<feature type="binding site" evidence="12">
    <location>
        <position position="157"/>
    </location>
    <ligand>
        <name>phosphate</name>
        <dbReference type="ChEBI" id="CHEBI:43474"/>
    </ligand>
</feature>
<evidence type="ECO:0000256" key="11">
    <source>
        <dbReference type="PIRNR" id="PIRNR000477"/>
    </source>
</evidence>
<dbReference type="InterPro" id="IPR011270">
    <property type="entry name" value="Pur_Nuc_Pase_Ino/Guo-sp"/>
</dbReference>
<keyword evidence="14" id="KW-1185">Reference proteome</keyword>
<feature type="binding site" evidence="12">
    <location>
        <position position="74"/>
    </location>
    <ligand>
        <name>phosphate</name>
        <dbReference type="ChEBI" id="CHEBI:43474"/>
    </ligand>
</feature>
<dbReference type="Pfam" id="PF01048">
    <property type="entry name" value="PNP_UDP_1"/>
    <property type="match status" value="1"/>
</dbReference>
<dbReference type="EC" id="2.4.2.1" evidence="3 11"/>
<evidence type="ECO:0000256" key="3">
    <source>
        <dbReference type="ARBA" id="ARBA00011886"/>
    </source>
</evidence>
<accession>A0A6P8H7X1</accession>
<evidence type="ECO:0000256" key="7">
    <source>
        <dbReference type="ARBA" id="ARBA00023918"/>
    </source>
</evidence>
<dbReference type="UniPathway" id="UPA00606"/>
<comment type="catalytic activity">
    <reaction evidence="9">
        <text>2'-deoxyinosine + phosphate = 2-deoxy-alpha-D-ribose 1-phosphate + hypoxanthine</text>
        <dbReference type="Rhea" id="RHEA:27750"/>
        <dbReference type="ChEBI" id="CHEBI:17368"/>
        <dbReference type="ChEBI" id="CHEBI:28997"/>
        <dbReference type="ChEBI" id="CHEBI:43474"/>
        <dbReference type="ChEBI" id="CHEBI:57259"/>
        <dbReference type="EC" id="2.4.2.1"/>
    </reaction>
</comment>
<dbReference type="KEGG" id="aten:116289729"/>
<dbReference type="RefSeq" id="XP_031552534.1">
    <property type="nucleotide sequence ID" value="XM_031696674.1"/>
</dbReference>
<feature type="binding site" evidence="12">
    <location>
        <position position="261"/>
    </location>
    <ligand>
        <name>phosphate</name>
        <dbReference type="ChEBI" id="CHEBI:43474"/>
    </ligand>
</feature>
<dbReference type="AlphaFoldDB" id="A0A6P8H7X1"/>
<feature type="binding site" evidence="12">
    <location>
        <position position="284"/>
    </location>
    <ligand>
        <name>a purine D-ribonucleoside</name>
        <dbReference type="ChEBI" id="CHEBI:142355"/>
    </ligand>
</feature>
<evidence type="ECO:0000256" key="4">
    <source>
        <dbReference type="ARBA" id="ARBA00013834"/>
    </source>
</evidence>
<evidence type="ECO:0000256" key="10">
    <source>
        <dbReference type="ARBA" id="ARBA00023970"/>
    </source>
</evidence>
<proteinExistence type="inferred from homology"/>
<evidence type="ECO:0000256" key="1">
    <source>
        <dbReference type="ARBA" id="ARBA00005058"/>
    </source>
</evidence>
<keyword evidence="5 11" id="KW-0328">Glycosyltransferase</keyword>
<dbReference type="InterPro" id="IPR035994">
    <property type="entry name" value="Nucleoside_phosphorylase_sf"/>
</dbReference>
<dbReference type="GO" id="GO:0009116">
    <property type="term" value="P:nucleoside metabolic process"/>
    <property type="evidence" value="ECO:0007669"/>
    <property type="project" value="InterPro"/>
</dbReference>
<dbReference type="InParanoid" id="A0A6P8H7X1"/>
<comment type="function">
    <text evidence="11">The purine nucleoside phosphorylases catalyze the phosphorolytic breakdown of the N-glycosidic bond in the beta-(deoxy)ribonucleoside molecules, with the formation of the corresponding free purine bases and pentose-1-phosphate.</text>
</comment>
<dbReference type="GeneID" id="116289729"/>
<dbReference type="FunFam" id="3.40.50.1580:FF:000004">
    <property type="entry name" value="Purine nucleoside phosphorylase"/>
    <property type="match status" value="1"/>
</dbReference>
<evidence type="ECO:0000256" key="6">
    <source>
        <dbReference type="ARBA" id="ARBA00022679"/>
    </source>
</evidence>
<dbReference type="PANTHER" id="PTHR11904:SF9">
    <property type="entry name" value="PURINE NUCLEOSIDE PHOSPHORYLASE-RELATED"/>
    <property type="match status" value="1"/>
</dbReference>
<comment type="pathway">
    <text evidence="1 11">Purine metabolism; purine nucleoside salvage.</text>
</comment>
<comment type="catalytic activity">
    <reaction evidence="10">
        <text>guanosine + phosphate = alpha-D-ribose 1-phosphate + guanine</text>
        <dbReference type="Rhea" id="RHEA:13233"/>
        <dbReference type="ChEBI" id="CHEBI:16235"/>
        <dbReference type="ChEBI" id="CHEBI:16750"/>
        <dbReference type="ChEBI" id="CHEBI:43474"/>
        <dbReference type="ChEBI" id="CHEBI:57720"/>
        <dbReference type="EC" id="2.4.2.1"/>
    </reaction>
</comment>
<keyword evidence="6 11" id="KW-0808">Transferase</keyword>
<feature type="domain" description="Nucleoside phosphorylase" evidence="13">
    <location>
        <begin position="67"/>
        <end position="321"/>
    </location>
</feature>
<name>A0A6P8H7X1_ACTTE</name>
<dbReference type="Proteomes" id="UP000515163">
    <property type="component" value="Unplaced"/>
</dbReference>
<dbReference type="CDD" id="cd09009">
    <property type="entry name" value="PNP-EcPNPII_like"/>
    <property type="match status" value="1"/>
</dbReference>
<gene>
    <name evidence="15" type="primary">LOC116289729</name>
</gene>
<evidence type="ECO:0000256" key="2">
    <source>
        <dbReference type="ARBA" id="ARBA00006751"/>
    </source>
</evidence>
<dbReference type="GO" id="GO:0005737">
    <property type="term" value="C:cytoplasm"/>
    <property type="evidence" value="ECO:0007669"/>
    <property type="project" value="TreeGrafter"/>
</dbReference>
<dbReference type="PANTHER" id="PTHR11904">
    <property type="entry name" value="METHYLTHIOADENOSINE/PURINE NUCLEOSIDE PHOSPHORYLASE"/>
    <property type="match status" value="1"/>
</dbReference>
<feature type="binding site" evidence="12">
    <location>
        <position position="242"/>
    </location>
    <ligand>
        <name>a purine D-ribonucleoside</name>
        <dbReference type="ChEBI" id="CHEBI:142355"/>
    </ligand>
</feature>
<feature type="binding site" evidence="12">
    <location>
        <begin position="125"/>
        <end position="127"/>
    </location>
    <ligand>
        <name>phosphate</name>
        <dbReference type="ChEBI" id="CHEBI:43474"/>
    </ligand>
</feature>
<dbReference type="SUPFAM" id="SSF53167">
    <property type="entry name" value="Purine and uridine phosphorylases"/>
    <property type="match status" value="1"/>
</dbReference>
<dbReference type="FunCoup" id="A0A6P8H7X1">
    <property type="interactions" value="547"/>
</dbReference>
<evidence type="ECO:0000313" key="14">
    <source>
        <dbReference type="Proteomes" id="UP000515163"/>
    </source>
</evidence>
<evidence type="ECO:0000259" key="13">
    <source>
        <dbReference type="Pfam" id="PF01048"/>
    </source>
</evidence>
<evidence type="ECO:0000256" key="9">
    <source>
        <dbReference type="ARBA" id="ARBA00023950"/>
    </source>
</evidence>
<feature type="binding site" evidence="12">
    <location>
        <position position="105"/>
    </location>
    <ligand>
        <name>phosphate</name>
        <dbReference type="ChEBI" id="CHEBI:43474"/>
    </ligand>
</feature>
<dbReference type="OrthoDB" id="10261782at2759"/>
<evidence type="ECO:0000256" key="8">
    <source>
        <dbReference type="ARBA" id="ARBA00023929"/>
    </source>
</evidence>
<dbReference type="GO" id="GO:0004731">
    <property type="term" value="F:purine-nucleoside phosphorylase activity"/>
    <property type="evidence" value="ECO:0007669"/>
    <property type="project" value="UniProtKB-EC"/>
</dbReference>
<dbReference type="InterPro" id="IPR011268">
    <property type="entry name" value="Purine_phosphorylase"/>
</dbReference>
<evidence type="ECO:0000256" key="5">
    <source>
        <dbReference type="ARBA" id="ARBA00022676"/>
    </source>
</evidence>
<dbReference type="NCBIfam" id="TIGR01697">
    <property type="entry name" value="PNPH-PUNA-XAPA"/>
    <property type="match status" value="1"/>
</dbReference>
<organism evidence="14 15">
    <name type="scientific">Actinia tenebrosa</name>
    <name type="common">Australian red waratah sea anemone</name>
    <dbReference type="NCBI Taxonomy" id="6105"/>
    <lineage>
        <taxon>Eukaryota</taxon>
        <taxon>Metazoa</taxon>
        <taxon>Cnidaria</taxon>
        <taxon>Anthozoa</taxon>
        <taxon>Hexacorallia</taxon>
        <taxon>Actiniaria</taxon>
        <taxon>Actiniidae</taxon>
        <taxon>Actinia</taxon>
    </lineage>
</organism>
<comment type="similarity">
    <text evidence="2 11">Belongs to the PNP/MTAP phosphorylase family.</text>
</comment>
<comment type="catalytic activity">
    <reaction evidence="8">
        <text>2'-deoxyguanosine + phosphate = 2-deoxy-alpha-D-ribose 1-phosphate + guanine</text>
        <dbReference type="Rhea" id="RHEA:27738"/>
        <dbReference type="ChEBI" id="CHEBI:16235"/>
        <dbReference type="ChEBI" id="CHEBI:17172"/>
        <dbReference type="ChEBI" id="CHEBI:43474"/>
        <dbReference type="ChEBI" id="CHEBI:57259"/>
        <dbReference type="EC" id="2.4.2.1"/>
    </reaction>
</comment>
<reference evidence="15" key="1">
    <citation type="submission" date="2025-08" db="UniProtKB">
        <authorList>
            <consortium name="RefSeq"/>
        </authorList>
    </citation>
    <scope>IDENTIFICATION</scope>
    <source>
        <tissue evidence="15">Tentacle</tissue>
    </source>
</reference>
<sequence>MNKHRLVVYVGSCDVLSPKQADILKFILWKMASALKTKERRFEYSHSYDEIEEVCKTIANQTKYKPTIGVICGSGLSALGDLVQEKDVIPYDKIPLFPKSTVPGHAGQLVFGKLNGKIVVMMQGRSHLYEGYEPGEITLPVRVMALLGVKTLVVTNAAGGISKDWNVGDIMIIQDHINLAGLTGHSPLRGFNDPRLGPRFPALSDAYDKKLQKLAKATAEELGYQSFVRKGVYCAQVGPAFETPAECRYIKSIGADAVGMSTVHEVVVARHSGIKVLGISLITNIVVSDYDDESEGANHAEVLETGRRRASDMQRLVSTILHKMVE</sequence>
<comment type="catalytic activity">
    <reaction evidence="7">
        <text>inosine + phosphate = alpha-D-ribose 1-phosphate + hypoxanthine</text>
        <dbReference type="Rhea" id="RHEA:27646"/>
        <dbReference type="ChEBI" id="CHEBI:17368"/>
        <dbReference type="ChEBI" id="CHEBI:17596"/>
        <dbReference type="ChEBI" id="CHEBI:43474"/>
        <dbReference type="ChEBI" id="CHEBI:57720"/>
        <dbReference type="EC" id="2.4.2.1"/>
    </reaction>
</comment>
<dbReference type="Gene3D" id="3.40.50.1580">
    <property type="entry name" value="Nucleoside phosphorylase domain"/>
    <property type="match status" value="1"/>
</dbReference>
<protein>
    <recommendedName>
        <fullName evidence="4 11">Purine nucleoside phosphorylase</fullName>
        <ecNumber evidence="3 11">2.4.2.1</ecNumber>
    </recommendedName>
    <alternativeName>
        <fullName evidence="11">Inosine-guanosine phosphorylase</fullName>
    </alternativeName>
</protein>
<dbReference type="PIRSF" id="PIRSF000477">
    <property type="entry name" value="PurNPase"/>
    <property type="match status" value="1"/>
</dbReference>
<dbReference type="NCBIfam" id="TIGR01700">
    <property type="entry name" value="PNPH"/>
    <property type="match status" value="1"/>
</dbReference>
<evidence type="ECO:0000313" key="15">
    <source>
        <dbReference type="RefSeq" id="XP_031552534.1"/>
    </source>
</evidence>
<dbReference type="NCBIfam" id="NF006054">
    <property type="entry name" value="PRK08202.1"/>
    <property type="match status" value="1"/>
</dbReference>